<keyword evidence="3" id="KW-0677">Repeat</keyword>
<reference evidence="5" key="1">
    <citation type="submission" date="2025-08" db="UniProtKB">
        <authorList>
            <consortium name="RefSeq"/>
        </authorList>
    </citation>
    <scope>IDENTIFICATION</scope>
    <source>
        <tissue evidence="5">Kidney</tissue>
    </source>
</reference>
<dbReference type="PANTHER" id="PTHR14224">
    <property type="entry name" value="SIMILAR TO PREFERENTIALLY EXPRESSED ANTIGEN IN MELANOMA-LIKE 3"/>
    <property type="match status" value="1"/>
</dbReference>
<protein>
    <submittedName>
        <fullName evidence="5">PRAME family member 8-like</fullName>
    </submittedName>
</protein>
<dbReference type="GO" id="GO:0005737">
    <property type="term" value="C:cytoplasm"/>
    <property type="evidence" value="ECO:0007669"/>
    <property type="project" value="TreeGrafter"/>
</dbReference>
<dbReference type="InterPro" id="IPR050694">
    <property type="entry name" value="LRRC14/PRAME"/>
</dbReference>
<keyword evidence="2" id="KW-0433">Leucine-rich repeat</keyword>
<dbReference type="InterPro" id="IPR032675">
    <property type="entry name" value="LRR_dom_sf"/>
</dbReference>
<evidence type="ECO:0000256" key="2">
    <source>
        <dbReference type="ARBA" id="ARBA00022614"/>
    </source>
</evidence>
<dbReference type="GO" id="GO:0043066">
    <property type="term" value="P:negative regulation of apoptotic process"/>
    <property type="evidence" value="ECO:0007669"/>
    <property type="project" value="InterPro"/>
</dbReference>
<dbReference type="Proteomes" id="UP000081671">
    <property type="component" value="Unplaced"/>
</dbReference>
<dbReference type="PANTHER" id="PTHR14224:SF19">
    <property type="entry name" value="PRAME FAMILY MEMBER 11-RELATED"/>
    <property type="match status" value="1"/>
</dbReference>
<dbReference type="KEGG" id="dord:106002737"/>
<dbReference type="InParanoid" id="A0A1S3GVU2"/>
<dbReference type="RefSeq" id="XP_012893008.1">
    <property type="nucleotide sequence ID" value="XM_013037554.1"/>
</dbReference>
<dbReference type="SUPFAM" id="SSF52047">
    <property type="entry name" value="RNI-like"/>
    <property type="match status" value="1"/>
</dbReference>
<dbReference type="InterPro" id="IPR026271">
    <property type="entry name" value="PRAME"/>
</dbReference>
<evidence type="ECO:0000313" key="5">
    <source>
        <dbReference type="RefSeq" id="XP_012893008.1"/>
    </source>
</evidence>
<dbReference type="Gene3D" id="3.80.10.10">
    <property type="entry name" value="Ribonuclease Inhibitor"/>
    <property type="match status" value="1"/>
</dbReference>
<evidence type="ECO:0000256" key="3">
    <source>
        <dbReference type="ARBA" id="ARBA00022737"/>
    </source>
</evidence>
<dbReference type="GeneID" id="106002737"/>
<dbReference type="AlphaFoldDB" id="A0A1S3GVU2"/>
<gene>
    <name evidence="5" type="primary">LOC106002737</name>
</gene>
<dbReference type="PIRSF" id="PIRSF038286">
    <property type="entry name" value="PRAME"/>
    <property type="match status" value="1"/>
</dbReference>
<accession>A0A1S3GVU2</accession>
<comment type="similarity">
    <text evidence="1">Belongs to the PRAME family.</text>
</comment>
<dbReference type="OrthoDB" id="9634584at2759"/>
<dbReference type="GO" id="GO:0045596">
    <property type="term" value="P:negative regulation of cell differentiation"/>
    <property type="evidence" value="ECO:0007669"/>
    <property type="project" value="InterPro"/>
</dbReference>
<evidence type="ECO:0000313" key="4">
    <source>
        <dbReference type="Proteomes" id="UP000081671"/>
    </source>
</evidence>
<organism evidence="4 5">
    <name type="scientific">Dipodomys ordii</name>
    <name type="common">Ord's kangaroo rat</name>
    <dbReference type="NCBI Taxonomy" id="10020"/>
    <lineage>
        <taxon>Eukaryota</taxon>
        <taxon>Metazoa</taxon>
        <taxon>Chordata</taxon>
        <taxon>Craniata</taxon>
        <taxon>Vertebrata</taxon>
        <taxon>Euteleostomi</taxon>
        <taxon>Mammalia</taxon>
        <taxon>Eutheria</taxon>
        <taxon>Euarchontoglires</taxon>
        <taxon>Glires</taxon>
        <taxon>Rodentia</taxon>
        <taxon>Castorimorpha</taxon>
        <taxon>Heteromyidae</taxon>
        <taxon>Dipodomyinae</taxon>
        <taxon>Dipodomys</taxon>
    </lineage>
</organism>
<dbReference type="GO" id="GO:0045892">
    <property type="term" value="P:negative regulation of DNA-templated transcription"/>
    <property type="evidence" value="ECO:0007669"/>
    <property type="project" value="InterPro"/>
</dbReference>
<evidence type="ECO:0000256" key="1">
    <source>
        <dbReference type="ARBA" id="ARBA00009608"/>
    </source>
</evidence>
<dbReference type="GO" id="GO:0008284">
    <property type="term" value="P:positive regulation of cell population proliferation"/>
    <property type="evidence" value="ECO:0007669"/>
    <property type="project" value="InterPro"/>
</dbReference>
<sequence length="493" mass="55751">MSLRNPPSFQHLAIESLLSNQALAIAALEDLPLLLFPSLFVEVYARAHTEVLKALVQAWPFHCLPLGDLEESPDLETFKAVLDGLNLLLAKKECPSRWKLQVLSLRKEHPNIWTWGYPPMARISSPDILTDKPTESHCSGMTKEQPLMITMDLTIKDGTQDALQAHLLHWARERRERVQLCSRKLQIWSDSISEIQKALHVVRLDSIQELVVSEFWNRETMKIFAPYLSQMKNLHLLKLSKMRADFYTASQKNSWYSWKIGAHLGQLQHLRELHVHEVLFLYGKLPAILRSLRPLKALSLSACALQDDDLRCLSQAPCTRQLQHLQLTSLFMDNSSPESLRDLLEHVASTLETLALEDCAFTDAHLSAILPGLSQCSQLRVFSVYGNHISMAALYNLLSLTARLGHLSRGLYPAPLESYRPQEWGLGNIDPERLALVLANLGQVLRDLGPTQRVQICTDFCHHQNKCQFYSLGPDGSWVLTEEGLPSLSALSV</sequence>
<proteinExistence type="inferred from homology"/>
<name>A0A1S3GVU2_DIPOR</name>
<keyword evidence="4" id="KW-1185">Reference proteome</keyword>